<comment type="caution">
    <text evidence="1">The sequence shown here is derived from an EMBL/GenBank/DDBJ whole genome shotgun (WGS) entry which is preliminary data.</text>
</comment>
<keyword evidence="2" id="KW-1185">Reference proteome</keyword>
<accession>A0AAV4VSV5</accession>
<organism evidence="1 2">
    <name type="scientific">Caerostris extrusa</name>
    <name type="common">Bark spider</name>
    <name type="synonym">Caerostris bankana</name>
    <dbReference type="NCBI Taxonomy" id="172846"/>
    <lineage>
        <taxon>Eukaryota</taxon>
        <taxon>Metazoa</taxon>
        <taxon>Ecdysozoa</taxon>
        <taxon>Arthropoda</taxon>
        <taxon>Chelicerata</taxon>
        <taxon>Arachnida</taxon>
        <taxon>Araneae</taxon>
        <taxon>Araneomorphae</taxon>
        <taxon>Entelegynae</taxon>
        <taxon>Araneoidea</taxon>
        <taxon>Araneidae</taxon>
        <taxon>Caerostris</taxon>
    </lineage>
</organism>
<gene>
    <name evidence="1" type="ORF">CEXT_438281</name>
</gene>
<proteinExistence type="predicted"/>
<dbReference type="Proteomes" id="UP001054945">
    <property type="component" value="Unassembled WGS sequence"/>
</dbReference>
<dbReference type="EMBL" id="BPLR01015079">
    <property type="protein sequence ID" value="GIY73412.1"/>
    <property type="molecule type" value="Genomic_DNA"/>
</dbReference>
<reference evidence="1 2" key="1">
    <citation type="submission" date="2021-06" db="EMBL/GenBank/DDBJ databases">
        <title>Caerostris extrusa draft genome.</title>
        <authorList>
            <person name="Kono N."/>
            <person name="Arakawa K."/>
        </authorList>
    </citation>
    <scope>NUCLEOTIDE SEQUENCE [LARGE SCALE GENOMIC DNA]</scope>
</reference>
<name>A0AAV4VSV5_CAEEX</name>
<sequence>MVQLQLININSSIVTLYVNVEKKMKTEITSSSIVRNGKKSDSIISQNIFNHQRYFFFWPRGTMTEKNDLHPLERHKQKSYCKDDDASFVSGKSYEMNACT</sequence>
<evidence type="ECO:0008006" key="3">
    <source>
        <dbReference type="Google" id="ProtNLM"/>
    </source>
</evidence>
<dbReference type="AlphaFoldDB" id="A0AAV4VSV5"/>
<protein>
    <recommendedName>
        <fullName evidence="3">Ycf1</fullName>
    </recommendedName>
</protein>
<evidence type="ECO:0000313" key="2">
    <source>
        <dbReference type="Proteomes" id="UP001054945"/>
    </source>
</evidence>
<evidence type="ECO:0000313" key="1">
    <source>
        <dbReference type="EMBL" id="GIY73412.1"/>
    </source>
</evidence>